<reference evidence="4 5" key="1">
    <citation type="submission" date="2019-03" db="EMBL/GenBank/DDBJ databases">
        <title>Sequencing 23 genomes of Wallemia ichthyophaga.</title>
        <authorList>
            <person name="Gostincar C."/>
        </authorList>
    </citation>
    <scope>NUCLEOTIDE SEQUENCE [LARGE SCALE GENOMIC DNA]</scope>
    <source>
        <strain evidence="3 5">EXF-6200</strain>
        <strain evidence="2 4">EXF-8621</strain>
    </source>
</reference>
<evidence type="ECO:0000313" key="3">
    <source>
        <dbReference type="EMBL" id="TIB38908.1"/>
    </source>
</evidence>
<feature type="compositionally biased region" description="Acidic residues" evidence="1">
    <location>
        <begin position="81"/>
        <end position="93"/>
    </location>
</feature>
<protein>
    <submittedName>
        <fullName evidence="2">Uncharacterized protein</fullName>
    </submittedName>
</protein>
<dbReference type="EMBL" id="SPOF01000022">
    <property type="protein sequence ID" value="TIB11724.1"/>
    <property type="molecule type" value="Genomic_DNA"/>
</dbReference>
<dbReference type="OrthoDB" id="10412659at2759"/>
<comment type="caution">
    <text evidence="2">The sequence shown here is derived from an EMBL/GenBank/DDBJ whole genome shotgun (WGS) entry which is preliminary data.</text>
</comment>
<organism evidence="2 4">
    <name type="scientific">Wallemia ichthyophaga</name>
    <dbReference type="NCBI Taxonomy" id="245174"/>
    <lineage>
        <taxon>Eukaryota</taxon>
        <taxon>Fungi</taxon>
        <taxon>Dikarya</taxon>
        <taxon>Basidiomycota</taxon>
        <taxon>Wallemiomycotina</taxon>
        <taxon>Wallemiomycetes</taxon>
        <taxon>Wallemiales</taxon>
        <taxon>Wallemiaceae</taxon>
        <taxon>Wallemia</taxon>
    </lineage>
</organism>
<feature type="compositionally biased region" description="Polar residues" evidence="1">
    <location>
        <begin position="114"/>
        <end position="134"/>
    </location>
</feature>
<feature type="region of interest" description="Disordered" evidence="1">
    <location>
        <begin position="1"/>
        <end position="134"/>
    </location>
</feature>
<evidence type="ECO:0000313" key="2">
    <source>
        <dbReference type="EMBL" id="TIB11724.1"/>
    </source>
</evidence>
<dbReference type="AlphaFoldDB" id="A0A4T0J269"/>
<accession>A0A4T0J269</accession>
<proteinExistence type="predicted"/>
<dbReference type="Proteomes" id="UP000310689">
    <property type="component" value="Unassembled WGS sequence"/>
</dbReference>
<feature type="compositionally biased region" description="Polar residues" evidence="1">
    <location>
        <begin position="1"/>
        <end position="11"/>
    </location>
</feature>
<name>A0A4T0J269_WALIC</name>
<gene>
    <name evidence="3" type="ORF">E3P86_01383</name>
    <name evidence="2" type="ORF">E3P90_02330</name>
</gene>
<dbReference type="Proteomes" id="UP000306954">
    <property type="component" value="Unassembled WGS sequence"/>
</dbReference>
<evidence type="ECO:0000313" key="4">
    <source>
        <dbReference type="Proteomes" id="UP000306954"/>
    </source>
</evidence>
<sequence length="134" mass="14288">MIKSNSANAQETKFRNPFDSDDEEVSPPPDDNAPKQRRESTLNQSKADIPSGESSQRPRRNSQLRTSQGVPIEGAEANAAIEEDQGADPDVSEVGEPKVTSNGPHRGSLAGPDVQNSNDWATGAFSSKSQSPAK</sequence>
<dbReference type="EMBL" id="SPOI01000046">
    <property type="protein sequence ID" value="TIB38908.1"/>
    <property type="molecule type" value="Genomic_DNA"/>
</dbReference>
<evidence type="ECO:0000256" key="1">
    <source>
        <dbReference type="SAM" id="MobiDB-lite"/>
    </source>
</evidence>
<evidence type="ECO:0000313" key="5">
    <source>
        <dbReference type="Proteomes" id="UP000310689"/>
    </source>
</evidence>